<evidence type="ECO:0000256" key="4">
    <source>
        <dbReference type="ARBA" id="ARBA00023136"/>
    </source>
</evidence>
<accession>A0ABP6C191</accession>
<evidence type="ECO:0000256" key="5">
    <source>
        <dbReference type="SAM" id="MobiDB-lite"/>
    </source>
</evidence>
<keyword evidence="9" id="KW-1185">Reference proteome</keyword>
<dbReference type="PANTHER" id="PTHR11360:SF304">
    <property type="entry name" value="MFS DOMAIN-CONTAINING PROTEIN"/>
    <property type="match status" value="1"/>
</dbReference>
<feature type="domain" description="Major facilitator superfamily (MFS) profile" evidence="7">
    <location>
        <begin position="269"/>
        <end position="470"/>
    </location>
</feature>
<evidence type="ECO:0000256" key="3">
    <source>
        <dbReference type="ARBA" id="ARBA00022989"/>
    </source>
</evidence>
<evidence type="ECO:0000256" key="6">
    <source>
        <dbReference type="SAM" id="Phobius"/>
    </source>
</evidence>
<organism evidence="8 9">
    <name type="scientific">Streptomyces axinellae</name>
    <dbReference type="NCBI Taxonomy" id="552788"/>
    <lineage>
        <taxon>Bacteria</taxon>
        <taxon>Bacillati</taxon>
        <taxon>Actinomycetota</taxon>
        <taxon>Actinomycetes</taxon>
        <taxon>Kitasatosporales</taxon>
        <taxon>Streptomycetaceae</taxon>
        <taxon>Streptomyces</taxon>
    </lineage>
</organism>
<feature type="region of interest" description="Disordered" evidence="5">
    <location>
        <begin position="227"/>
        <end position="254"/>
    </location>
</feature>
<dbReference type="EMBL" id="BAAARJ010000001">
    <property type="protein sequence ID" value="GAA2593572.1"/>
    <property type="molecule type" value="Genomic_DNA"/>
</dbReference>
<dbReference type="RefSeq" id="WP_344561346.1">
    <property type="nucleotide sequence ID" value="NZ_BAAARJ010000001.1"/>
</dbReference>
<dbReference type="PROSITE" id="PS50850">
    <property type="entry name" value="MFS"/>
    <property type="match status" value="1"/>
</dbReference>
<name>A0ABP6C191_9ACTN</name>
<feature type="transmembrane region" description="Helical" evidence="6">
    <location>
        <begin position="305"/>
        <end position="325"/>
    </location>
</feature>
<feature type="transmembrane region" description="Helical" evidence="6">
    <location>
        <begin position="270"/>
        <end position="293"/>
    </location>
</feature>
<feature type="transmembrane region" description="Helical" evidence="6">
    <location>
        <begin position="138"/>
        <end position="161"/>
    </location>
</feature>
<sequence length="470" mass="48438">METIATSAAPATVPCREVTDRNGRAYRIGETGRDLLGRPRWVMVLCPWIAMAGVSASAYAFAAAAPEGLRTSRLWSGGGADFFWLTGVWVFCQAAVAFPAGQLRESGRLPARDALLFGAAAALTGHVFLAYVPDPLLACLGFGTFGGIGTGLVYATCVSTAGKWYPERKGGRTGLVGGGFAYGSVPFLSLLADYRDVGGGQREALVVVGAVCCVAVASAGRLVKDPPANWWPPHADPRKRPGPPGTVRDPEKNPPAVRQFTAREAARRPVLWMMWGCLLCTAGVHAFGAAMLVPLGTDMGFTGGALATAASLNAVVNGTGCGVIGWMSDRCGRRKTLAVVCVLLGGAQFGTPASANTGNTPLFLACSTVAGLCGGAAFPLFAAMTADFFGENHSAANYGIVHSAQLISGPLGSGLGAAVAVSAWSDEGAFALAGGVGLLSALLAVLLRRPGRLPVRKIQPNPYPISREAM</sequence>
<dbReference type="InterPro" id="IPR050327">
    <property type="entry name" value="Proton-linked_MCT"/>
</dbReference>
<dbReference type="InterPro" id="IPR020846">
    <property type="entry name" value="MFS_dom"/>
</dbReference>
<comment type="caution">
    <text evidence="8">The sequence shown here is derived from an EMBL/GenBank/DDBJ whole genome shotgun (WGS) entry which is preliminary data.</text>
</comment>
<keyword evidence="4 6" id="KW-0472">Membrane</keyword>
<evidence type="ECO:0000256" key="2">
    <source>
        <dbReference type="ARBA" id="ARBA00022692"/>
    </source>
</evidence>
<evidence type="ECO:0000259" key="7">
    <source>
        <dbReference type="PROSITE" id="PS50850"/>
    </source>
</evidence>
<evidence type="ECO:0000256" key="1">
    <source>
        <dbReference type="ARBA" id="ARBA00004651"/>
    </source>
</evidence>
<evidence type="ECO:0000313" key="9">
    <source>
        <dbReference type="Proteomes" id="UP001501447"/>
    </source>
</evidence>
<reference evidence="9" key="1">
    <citation type="journal article" date="2019" name="Int. J. Syst. Evol. Microbiol.">
        <title>The Global Catalogue of Microorganisms (GCM) 10K type strain sequencing project: providing services to taxonomists for standard genome sequencing and annotation.</title>
        <authorList>
            <consortium name="The Broad Institute Genomics Platform"/>
            <consortium name="The Broad Institute Genome Sequencing Center for Infectious Disease"/>
            <person name="Wu L."/>
            <person name="Ma J."/>
        </authorList>
    </citation>
    <scope>NUCLEOTIDE SEQUENCE [LARGE SCALE GENOMIC DNA]</scope>
    <source>
        <strain evidence="9">JCM 16373</strain>
    </source>
</reference>
<dbReference type="Gene3D" id="1.20.1250.20">
    <property type="entry name" value="MFS general substrate transporter like domains"/>
    <property type="match status" value="2"/>
</dbReference>
<feature type="transmembrane region" description="Helical" evidence="6">
    <location>
        <begin position="113"/>
        <end position="132"/>
    </location>
</feature>
<keyword evidence="3 6" id="KW-1133">Transmembrane helix</keyword>
<dbReference type="SUPFAM" id="SSF103473">
    <property type="entry name" value="MFS general substrate transporter"/>
    <property type="match status" value="1"/>
</dbReference>
<feature type="transmembrane region" description="Helical" evidence="6">
    <location>
        <begin position="41"/>
        <end position="62"/>
    </location>
</feature>
<feature type="transmembrane region" description="Helical" evidence="6">
    <location>
        <begin position="430"/>
        <end position="447"/>
    </location>
</feature>
<proteinExistence type="predicted"/>
<dbReference type="PANTHER" id="PTHR11360">
    <property type="entry name" value="MONOCARBOXYLATE TRANSPORTER"/>
    <property type="match status" value="1"/>
</dbReference>
<dbReference type="InterPro" id="IPR011701">
    <property type="entry name" value="MFS"/>
</dbReference>
<dbReference type="InterPro" id="IPR036259">
    <property type="entry name" value="MFS_trans_sf"/>
</dbReference>
<comment type="subcellular location">
    <subcellularLocation>
        <location evidence="1">Cell membrane</location>
        <topology evidence="1">Multi-pass membrane protein</topology>
    </subcellularLocation>
</comment>
<dbReference type="Proteomes" id="UP001501447">
    <property type="component" value="Unassembled WGS sequence"/>
</dbReference>
<protein>
    <submittedName>
        <fullName evidence="8">OFA family MFS transporter</fullName>
    </submittedName>
</protein>
<feature type="transmembrane region" description="Helical" evidence="6">
    <location>
        <begin position="82"/>
        <end position="101"/>
    </location>
</feature>
<dbReference type="Pfam" id="PF07690">
    <property type="entry name" value="MFS_1"/>
    <property type="match status" value="1"/>
</dbReference>
<evidence type="ECO:0000313" key="8">
    <source>
        <dbReference type="EMBL" id="GAA2593572.1"/>
    </source>
</evidence>
<gene>
    <name evidence="8" type="ORF">GCM10009863_03310</name>
</gene>
<feature type="transmembrane region" description="Helical" evidence="6">
    <location>
        <begin position="361"/>
        <end position="383"/>
    </location>
</feature>
<keyword evidence="2 6" id="KW-0812">Transmembrane</keyword>